<keyword evidence="5" id="KW-1185">Reference proteome</keyword>
<keyword evidence="2" id="KW-0472">Membrane</keyword>
<gene>
    <name evidence="4" type="ORF">E1B00_00775</name>
</gene>
<comment type="caution">
    <text evidence="4">The sequence shown here is derived from an EMBL/GenBank/DDBJ whole genome shotgun (WGS) entry which is preliminary data.</text>
</comment>
<feature type="domain" description="Band 7" evidence="3">
    <location>
        <begin position="59"/>
        <end position="223"/>
    </location>
</feature>
<evidence type="ECO:0000256" key="2">
    <source>
        <dbReference type="SAM" id="Phobius"/>
    </source>
</evidence>
<dbReference type="CDD" id="cd03402">
    <property type="entry name" value="SPFH_like_u2"/>
    <property type="match status" value="1"/>
</dbReference>
<dbReference type="SUPFAM" id="SSF117892">
    <property type="entry name" value="Band 7/SPFH domain"/>
    <property type="match status" value="1"/>
</dbReference>
<evidence type="ECO:0000313" key="5">
    <source>
        <dbReference type="Proteomes" id="UP000305760"/>
    </source>
</evidence>
<dbReference type="PANTHER" id="PTHR43446">
    <property type="entry name" value="MEMBRANE PROTEIN-RELATED"/>
    <property type="match status" value="1"/>
</dbReference>
<dbReference type="InterPro" id="IPR001107">
    <property type="entry name" value="Band_7"/>
</dbReference>
<dbReference type="AlphaFoldDB" id="A0A5C4RTW2"/>
<dbReference type="OrthoDB" id="9813479at2"/>
<evidence type="ECO:0000256" key="1">
    <source>
        <dbReference type="ARBA" id="ARBA00004167"/>
    </source>
</evidence>
<dbReference type="SMART" id="SM00244">
    <property type="entry name" value="PHB"/>
    <property type="match status" value="1"/>
</dbReference>
<dbReference type="RefSeq" id="WP_139444768.1">
    <property type="nucleotide sequence ID" value="NZ_SMDR01000001.1"/>
</dbReference>
<dbReference type="EMBL" id="SMDR01000001">
    <property type="protein sequence ID" value="TNJ34359.1"/>
    <property type="molecule type" value="Genomic_DNA"/>
</dbReference>
<feature type="transmembrane region" description="Helical" evidence="2">
    <location>
        <begin position="12"/>
        <end position="30"/>
    </location>
</feature>
<keyword evidence="2" id="KW-0812">Transmembrane</keyword>
<keyword evidence="2" id="KW-1133">Transmembrane helix</keyword>
<dbReference type="GO" id="GO:0016020">
    <property type="term" value="C:membrane"/>
    <property type="evidence" value="ECO:0007669"/>
    <property type="project" value="UniProtKB-SubCell"/>
</dbReference>
<evidence type="ECO:0000259" key="3">
    <source>
        <dbReference type="SMART" id="SM00244"/>
    </source>
</evidence>
<evidence type="ECO:0000313" key="4">
    <source>
        <dbReference type="EMBL" id="TNJ34359.1"/>
    </source>
</evidence>
<sequence>MKEQSIRSYPGIPALLLLIALCAFAVYLFVMGAKGDGVPNPGLLVAGLVVGALASVALGGFYMVEPNQAAVLSLFGKYVGTSKDQGLRWNNPFYSAKKISLRVRNFESGKLKVNDLDGSPIEIGAVVVWQVVDSAEAVYNVDDYESFVHIQSEAALRAMATSYPYDQHEDGKISLRSHAAEIAKHLTEEIQERLAQAGVNVAEARISHLAYAPEIAQAMLQRQQAGAIIAARTRIVEGAVSMVEMALEQLSARKVVDLDPERRAVMVSNLLVVLCGERGTQPVVNAGSIY</sequence>
<dbReference type="Pfam" id="PF01145">
    <property type="entry name" value="Band_7"/>
    <property type="match status" value="1"/>
</dbReference>
<accession>A0A5C4RTW2</accession>
<proteinExistence type="predicted"/>
<organism evidence="4 5">
    <name type="scientific">Arenimonas terrae</name>
    <dbReference type="NCBI Taxonomy" id="2546226"/>
    <lineage>
        <taxon>Bacteria</taxon>
        <taxon>Pseudomonadati</taxon>
        <taxon>Pseudomonadota</taxon>
        <taxon>Gammaproteobacteria</taxon>
        <taxon>Lysobacterales</taxon>
        <taxon>Lysobacteraceae</taxon>
        <taxon>Arenimonas</taxon>
    </lineage>
</organism>
<dbReference type="Proteomes" id="UP000305760">
    <property type="component" value="Unassembled WGS sequence"/>
</dbReference>
<dbReference type="PANTHER" id="PTHR43446:SF1">
    <property type="entry name" value="BAND 7 DOMAIN-CONTAINING PROTEIN"/>
    <property type="match status" value="1"/>
</dbReference>
<reference evidence="4 5" key="1">
    <citation type="submission" date="2019-03" db="EMBL/GenBank/DDBJ databases">
        <title>Arenimonas daejeonensis sp. nov., isolated from compost.</title>
        <authorList>
            <person name="Jeon C.O."/>
        </authorList>
    </citation>
    <scope>NUCLEOTIDE SEQUENCE [LARGE SCALE GENOMIC DNA]</scope>
    <source>
        <strain evidence="4 5">R29</strain>
    </source>
</reference>
<protein>
    <submittedName>
        <fullName evidence="4">SPFH domain-containing protein</fullName>
    </submittedName>
</protein>
<dbReference type="Gene3D" id="3.30.479.30">
    <property type="entry name" value="Band 7 domain"/>
    <property type="match status" value="1"/>
</dbReference>
<dbReference type="InterPro" id="IPR036013">
    <property type="entry name" value="Band_7/SPFH_dom_sf"/>
</dbReference>
<feature type="transmembrane region" description="Helical" evidence="2">
    <location>
        <begin position="42"/>
        <end position="64"/>
    </location>
</feature>
<comment type="subcellular location">
    <subcellularLocation>
        <location evidence="1">Membrane</location>
        <topology evidence="1">Single-pass membrane protein</topology>
    </subcellularLocation>
</comment>
<name>A0A5C4RTW2_9GAMM</name>